<dbReference type="Proteomes" id="UP001164745">
    <property type="component" value="Chromosome"/>
</dbReference>
<keyword evidence="8 12" id="KW-0653">Protein transport</keyword>
<evidence type="ECO:0000256" key="1">
    <source>
        <dbReference type="ARBA" id="ARBA00004651"/>
    </source>
</evidence>
<evidence type="ECO:0000256" key="9">
    <source>
        <dbReference type="ARBA" id="ARBA00022989"/>
    </source>
</evidence>
<evidence type="ECO:0000256" key="6">
    <source>
        <dbReference type="ARBA" id="ARBA00022692"/>
    </source>
</evidence>
<gene>
    <name evidence="12 13" type="primary">flhB</name>
    <name evidence="13" type="ORF">OTJ99_000623</name>
</gene>
<proteinExistence type="inferred from homology"/>
<keyword evidence="9 12" id="KW-1133">Transmembrane helix</keyword>
<evidence type="ECO:0000256" key="8">
    <source>
        <dbReference type="ARBA" id="ARBA00022927"/>
    </source>
</evidence>
<dbReference type="SUPFAM" id="SSF160544">
    <property type="entry name" value="EscU C-terminal domain-like"/>
    <property type="match status" value="1"/>
</dbReference>
<evidence type="ECO:0000313" key="14">
    <source>
        <dbReference type="Proteomes" id="UP001164745"/>
    </source>
</evidence>
<dbReference type="InterPro" id="IPR006136">
    <property type="entry name" value="FlhB"/>
</dbReference>
<keyword evidence="5 12" id="KW-1003">Cell membrane</keyword>
<evidence type="ECO:0000256" key="2">
    <source>
        <dbReference type="ARBA" id="ARBA00010690"/>
    </source>
</evidence>
<evidence type="ECO:0000256" key="4">
    <source>
        <dbReference type="ARBA" id="ARBA00022448"/>
    </source>
</evidence>
<dbReference type="PANTHER" id="PTHR30531">
    <property type="entry name" value="FLAGELLAR BIOSYNTHETIC PROTEIN FLHB"/>
    <property type="match status" value="1"/>
</dbReference>
<keyword evidence="10 12" id="KW-0472">Membrane</keyword>
<feature type="transmembrane region" description="Helical" evidence="12">
    <location>
        <begin position="40"/>
        <end position="62"/>
    </location>
</feature>
<evidence type="ECO:0000256" key="7">
    <source>
        <dbReference type="ARBA" id="ARBA00022795"/>
    </source>
</evidence>
<comment type="subcellular location">
    <subcellularLocation>
        <location evidence="1">Cell membrane</location>
        <topology evidence="1">Multi-pass membrane protein</topology>
    </subcellularLocation>
</comment>
<keyword evidence="13" id="KW-0969">Cilium</keyword>
<feature type="transmembrane region" description="Helical" evidence="12">
    <location>
        <begin position="200"/>
        <end position="218"/>
    </location>
</feature>
<accession>A0ABY7BJQ9</accession>
<comment type="function">
    <text evidence="12">Required for formation of the rod structure in the basal body of the flagellar apparatus. Together with FliI and FliH, may constitute the export apparatus of flagellin.</text>
</comment>
<feature type="transmembrane region" description="Helical" evidence="12">
    <location>
        <begin position="88"/>
        <end position="114"/>
    </location>
</feature>
<evidence type="ECO:0000256" key="12">
    <source>
        <dbReference type="RuleBase" id="RU364091"/>
    </source>
</evidence>
<evidence type="ECO:0000313" key="13">
    <source>
        <dbReference type="EMBL" id="WAM32117.1"/>
    </source>
</evidence>
<dbReference type="Gene3D" id="6.10.250.2080">
    <property type="match status" value="1"/>
</dbReference>
<dbReference type="Pfam" id="PF01312">
    <property type="entry name" value="Bac_export_2"/>
    <property type="match status" value="1"/>
</dbReference>
<keyword evidence="13" id="KW-0966">Cell projection</keyword>
<name>A0ABY7BJQ9_9FIRM</name>
<dbReference type="InterPro" id="IPR029025">
    <property type="entry name" value="T3SS_substrate_exporter_C"/>
</dbReference>
<evidence type="ECO:0000256" key="10">
    <source>
        <dbReference type="ARBA" id="ARBA00023136"/>
    </source>
</evidence>
<evidence type="ECO:0000256" key="11">
    <source>
        <dbReference type="ARBA" id="ARBA00023225"/>
    </source>
</evidence>
<dbReference type="RefSeq" id="WP_045165280.1">
    <property type="nucleotide sequence ID" value="NZ_CP113864.1"/>
</dbReference>
<dbReference type="PANTHER" id="PTHR30531:SF12">
    <property type="entry name" value="FLAGELLAR BIOSYNTHETIC PROTEIN FLHB"/>
    <property type="match status" value="1"/>
</dbReference>
<dbReference type="NCBIfam" id="TIGR00328">
    <property type="entry name" value="flhB"/>
    <property type="match status" value="1"/>
</dbReference>
<comment type="similarity">
    <text evidence="2 12">Belongs to the type III secretion exporter family.</text>
</comment>
<protein>
    <recommendedName>
        <fullName evidence="3 12">Flagellar biosynthetic protein FlhB</fullName>
    </recommendedName>
</protein>
<keyword evidence="11 12" id="KW-1006">Bacterial flagellum protein export</keyword>
<dbReference type="InterPro" id="IPR006135">
    <property type="entry name" value="T3SS_substrate_exporter"/>
</dbReference>
<reference evidence="13" key="1">
    <citation type="submission" date="2022-12" db="EMBL/GenBank/DDBJ databases">
        <authorList>
            <person name="Bing R.G."/>
            <person name="Willard D.J."/>
            <person name="Manesh M.J.H."/>
            <person name="Laemthong T."/>
            <person name="Crosby J.R."/>
            <person name="Kelly R.M."/>
        </authorList>
    </citation>
    <scope>NUCLEOTIDE SEQUENCE</scope>
    <source>
        <strain evidence="13">DSM 8991</strain>
    </source>
</reference>
<organism evidence="13 14">
    <name type="scientific">Caldicellulosiruptor naganoensis</name>
    <dbReference type="NCBI Taxonomy" id="29324"/>
    <lineage>
        <taxon>Bacteria</taxon>
        <taxon>Bacillati</taxon>
        <taxon>Bacillota</taxon>
        <taxon>Bacillota incertae sedis</taxon>
        <taxon>Caldicellulosiruptorales</taxon>
        <taxon>Caldicellulosiruptoraceae</taxon>
        <taxon>Caldicellulosiruptor</taxon>
    </lineage>
</organism>
<keyword evidence="13" id="KW-0282">Flagellum</keyword>
<feature type="transmembrane region" description="Helical" evidence="12">
    <location>
        <begin position="153"/>
        <end position="171"/>
    </location>
</feature>
<evidence type="ECO:0000256" key="5">
    <source>
        <dbReference type="ARBA" id="ARBA00022475"/>
    </source>
</evidence>
<keyword evidence="6 12" id="KW-0812">Transmembrane</keyword>
<keyword evidence="14" id="KW-1185">Reference proteome</keyword>
<sequence length="367" mass="42507">MRLVFDIQLFADTATKTEKATPRKRQEARKRGMVAKSREVTSAFVLLISVLILKFGYSLFVYPLRDYSKYFFSNLNYNIQDVADASKLFASIITITLKLVLPFCLAVMSIGILVEWMQSGFLVTSESLKISFQKINPIEGFKRIFSVNSIVELIKSILKILIIGYTGYLYTKTFANKLLEMYDMSLISVIKFSFDSAINLILWMSVMFFGLAAIDYVFQKFQYEKNLMMTKEELKEEFKQTEGNPQIKSRIRERQRKISLQRMFQQLPKADVVITNPTHYAVALLYEPEKFDAPRVIAKGKDYIAQKIKQEAKKYGIEIVENEDLARSLYNMCEVGDFIPPELYQAVAEVLAYVYSLKNNYQKVNIR</sequence>
<dbReference type="PRINTS" id="PR00950">
    <property type="entry name" value="TYPE3IMSPROT"/>
</dbReference>
<dbReference type="EMBL" id="CP113864">
    <property type="protein sequence ID" value="WAM32117.1"/>
    <property type="molecule type" value="Genomic_DNA"/>
</dbReference>
<keyword evidence="7 12" id="KW-1005">Bacterial flagellum biogenesis</keyword>
<dbReference type="Gene3D" id="3.40.1690.10">
    <property type="entry name" value="secretion proteins EscU"/>
    <property type="match status" value="1"/>
</dbReference>
<keyword evidence="4 12" id="KW-0813">Transport</keyword>
<evidence type="ECO:0000256" key="3">
    <source>
        <dbReference type="ARBA" id="ARBA00021622"/>
    </source>
</evidence>